<evidence type="ECO:0000256" key="3">
    <source>
        <dbReference type="ARBA" id="ARBA00023125"/>
    </source>
</evidence>
<evidence type="ECO:0000256" key="4">
    <source>
        <dbReference type="ARBA" id="ARBA00023163"/>
    </source>
</evidence>
<feature type="modified residue" description="4-aspartylphosphate" evidence="5">
    <location>
        <position position="54"/>
    </location>
</feature>
<keyword evidence="9" id="KW-1185">Reference proteome</keyword>
<organism evidence="8 9">
    <name type="scientific">Variovorax rhizosphaerae</name>
    <dbReference type="NCBI Taxonomy" id="1836200"/>
    <lineage>
        <taxon>Bacteria</taxon>
        <taxon>Pseudomonadati</taxon>
        <taxon>Pseudomonadota</taxon>
        <taxon>Betaproteobacteria</taxon>
        <taxon>Burkholderiales</taxon>
        <taxon>Comamonadaceae</taxon>
        <taxon>Variovorax</taxon>
    </lineage>
</organism>
<dbReference type="CDD" id="cd17535">
    <property type="entry name" value="REC_NarL-like"/>
    <property type="match status" value="1"/>
</dbReference>
<dbReference type="PRINTS" id="PR00038">
    <property type="entry name" value="HTHLUXR"/>
</dbReference>
<dbReference type="Proteomes" id="UP001385892">
    <property type="component" value="Unassembled WGS sequence"/>
</dbReference>
<evidence type="ECO:0000256" key="1">
    <source>
        <dbReference type="ARBA" id="ARBA00022553"/>
    </source>
</evidence>
<sequence length="209" mass="22193">MHSVVIVDDHPAIRVAVRSVLEGSGLFKVVGDADSGPAALTVIRDLQPSLAILDLDLPRMNGLELIERLKASNPMLKLLVLSGQQESIFATRALHAGANGFLSKSEDMASIVQAAQSVLSGYSVFPSGALTSLTGTVGATPADLVKTLSDRELSVLQHLARGLSNKEIGDMLLISNKTVSSYKTRLFEKLNISTLVELVDFARANGLIT</sequence>
<dbReference type="InterPro" id="IPR001789">
    <property type="entry name" value="Sig_transdc_resp-reg_receiver"/>
</dbReference>
<feature type="domain" description="Response regulatory" evidence="7">
    <location>
        <begin position="3"/>
        <end position="119"/>
    </location>
</feature>
<evidence type="ECO:0000313" key="8">
    <source>
        <dbReference type="EMBL" id="MEJ8848040.1"/>
    </source>
</evidence>
<dbReference type="InterPro" id="IPR058245">
    <property type="entry name" value="NreC/VraR/RcsB-like_REC"/>
</dbReference>
<comment type="caution">
    <text evidence="8">The sequence shown here is derived from an EMBL/GenBank/DDBJ whole genome shotgun (WGS) entry which is preliminary data.</text>
</comment>
<dbReference type="Pfam" id="PF00072">
    <property type="entry name" value="Response_reg"/>
    <property type="match status" value="1"/>
</dbReference>
<name>A0ABU8WKI9_9BURK</name>
<accession>A0ABU8WKI9</accession>
<dbReference type="PROSITE" id="PS50043">
    <property type="entry name" value="HTH_LUXR_2"/>
    <property type="match status" value="1"/>
</dbReference>
<feature type="domain" description="HTH luxR-type" evidence="6">
    <location>
        <begin position="141"/>
        <end position="206"/>
    </location>
</feature>
<keyword evidence="1 5" id="KW-0597">Phosphoprotein</keyword>
<evidence type="ECO:0000259" key="7">
    <source>
        <dbReference type="PROSITE" id="PS50110"/>
    </source>
</evidence>
<evidence type="ECO:0000313" key="9">
    <source>
        <dbReference type="Proteomes" id="UP001385892"/>
    </source>
</evidence>
<dbReference type="Pfam" id="PF00196">
    <property type="entry name" value="GerE"/>
    <property type="match status" value="1"/>
</dbReference>
<dbReference type="SMART" id="SM00421">
    <property type="entry name" value="HTH_LUXR"/>
    <property type="match status" value="1"/>
</dbReference>
<proteinExistence type="predicted"/>
<evidence type="ECO:0000256" key="5">
    <source>
        <dbReference type="PROSITE-ProRule" id="PRU00169"/>
    </source>
</evidence>
<dbReference type="SUPFAM" id="SSF46894">
    <property type="entry name" value="C-terminal effector domain of the bipartite response regulators"/>
    <property type="match status" value="1"/>
</dbReference>
<dbReference type="SMART" id="SM00448">
    <property type="entry name" value="REC"/>
    <property type="match status" value="1"/>
</dbReference>
<reference evidence="8 9" key="1">
    <citation type="submission" date="2024-03" db="EMBL/GenBank/DDBJ databases">
        <title>Novel species of the genus Variovorax.</title>
        <authorList>
            <person name="Liu Q."/>
            <person name="Xin Y.-H."/>
        </authorList>
    </citation>
    <scope>NUCLEOTIDE SEQUENCE [LARGE SCALE GENOMIC DNA]</scope>
    <source>
        <strain evidence="8 9">KACC 18900</strain>
    </source>
</reference>
<evidence type="ECO:0000256" key="2">
    <source>
        <dbReference type="ARBA" id="ARBA00023015"/>
    </source>
</evidence>
<dbReference type="PANTHER" id="PTHR43214">
    <property type="entry name" value="TWO-COMPONENT RESPONSE REGULATOR"/>
    <property type="match status" value="1"/>
</dbReference>
<dbReference type="InterPro" id="IPR011006">
    <property type="entry name" value="CheY-like_superfamily"/>
</dbReference>
<gene>
    <name evidence="8" type="ORF">WKW82_15380</name>
</gene>
<evidence type="ECO:0000259" key="6">
    <source>
        <dbReference type="PROSITE" id="PS50043"/>
    </source>
</evidence>
<dbReference type="PROSITE" id="PS00622">
    <property type="entry name" value="HTH_LUXR_1"/>
    <property type="match status" value="1"/>
</dbReference>
<keyword evidence="4" id="KW-0804">Transcription</keyword>
<dbReference type="InterPro" id="IPR039420">
    <property type="entry name" value="WalR-like"/>
</dbReference>
<dbReference type="InterPro" id="IPR016032">
    <property type="entry name" value="Sig_transdc_resp-reg_C-effctor"/>
</dbReference>
<keyword evidence="3" id="KW-0238">DNA-binding</keyword>
<dbReference type="Gene3D" id="3.40.50.2300">
    <property type="match status" value="1"/>
</dbReference>
<protein>
    <submittedName>
        <fullName evidence="8">Response regulator transcription factor</fullName>
    </submittedName>
</protein>
<dbReference type="SUPFAM" id="SSF52172">
    <property type="entry name" value="CheY-like"/>
    <property type="match status" value="1"/>
</dbReference>
<dbReference type="InterPro" id="IPR000792">
    <property type="entry name" value="Tscrpt_reg_LuxR_C"/>
</dbReference>
<keyword evidence="2" id="KW-0805">Transcription regulation</keyword>
<dbReference type="CDD" id="cd06170">
    <property type="entry name" value="LuxR_C_like"/>
    <property type="match status" value="1"/>
</dbReference>
<dbReference type="EMBL" id="JBBKZT010000006">
    <property type="protein sequence ID" value="MEJ8848040.1"/>
    <property type="molecule type" value="Genomic_DNA"/>
</dbReference>
<dbReference type="RefSeq" id="WP_340343166.1">
    <property type="nucleotide sequence ID" value="NZ_JBBKZT010000006.1"/>
</dbReference>
<dbReference type="PANTHER" id="PTHR43214:SF41">
    <property type="entry name" value="NITRATE_NITRITE RESPONSE REGULATOR PROTEIN NARP"/>
    <property type="match status" value="1"/>
</dbReference>
<dbReference type="PROSITE" id="PS50110">
    <property type="entry name" value="RESPONSE_REGULATORY"/>
    <property type="match status" value="1"/>
</dbReference>